<dbReference type="EMBL" id="BAAAYN010000006">
    <property type="protein sequence ID" value="GAA3383760.1"/>
    <property type="molecule type" value="Genomic_DNA"/>
</dbReference>
<evidence type="ECO:0000256" key="3">
    <source>
        <dbReference type="ARBA" id="ARBA00023163"/>
    </source>
</evidence>
<evidence type="ECO:0000256" key="1">
    <source>
        <dbReference type="ARBA" id="ARBA00023015"/>
    </source>
</evidence>
<dbReference type="PRINTS" id="PR00455">
    <property type="entry name" value="HTHTETR"/>
</dbReference>
<evidence type="ECO:0000313" key="6">
    <source>
        <dbReference type="EMBL" id="GAA3383760.1"/>
    </source>
</evidence>
<feature type="DNA-binding region" description="H-T-H motif" evidence="4">
    <location>
        <begin position="33"/>
        <end position="52"/>
    </location>
</feature>
<dbReference type="InterPro" id="IPR009057">
    <property type="entry name" value="Homeodomain-like_sf"/>
</dbReference>
<dbReference type="RefSeq" id="WP_345726852.1">
    <property type="nucleotide sequence ID" value="NZ_BAAAYN010000006.1"/>
</dbReference>
<gene>
    <name evidence="6" type="ORF">GCM10020369_10910</name>
</gene>
<keyword evidence="7" id="KW-1185">Reference proteome</keyword>
<keyword evidence="2 4" id="KW-0238">DNA-binding</keyword>
<keyword evidence="3" id="KW-0804">Transcription</keyword>
<dbReference type="Pfam" id="PF21351">
    <property type="entry name" value="TetR_C_41"/>
    <property type="match status" value="1"/>
</dbReference>
<dbReference type="PANTHER" id="PTHR30055:SF234">
    <property type="entry name" value="HTH-TYPE TRANSCRIPTIONAL REGULATOR BETI"/>
    <property type="match status" value="1"/>
</dbReference>
<dbReference type="Pfam" id="PF00440">
    <property type="entry name" value="TetR_N"/>
    <property type="match status" value="1"/>
</dbReference>
<dbReference type="PANTHER" id="PTHR30055">
    <property type="entry name" value="HTH-TYPE TRANSCRIPTIONAL REGULATOR RUTR"/>
    <property type="match status" value="1"/>
</dbReference>
<dbReference type="Gene3D" id="1.10.357.10">
    <property type="entry name" value="Tetracycline Repressor, domain 2"/>
    <property type="match status" value="1"/>
</dbReference>
<dbReference type="SUPFAM" id="SSF46689">
    <property type="entry name" value="Homeodomain-like"/>
    <property type="match status" value="1"/>
</dbReference>
<sequence length="208" mass="21713">MPRASKEQSEATARRVLATATTLFAERGYAAVGLEEVAAAADVTRGAVYHHYAGKMGLFEAVADAVAQRVGSAVAAAADAEPDPWAGLLAGCRAFLAAGVTDDTRRILLIDAPAVLGWQTWHGQDARASARHLQDAIEALAARGDVRVHSAAGTAALLSGAMNEAALRIAAAPDPASELEILWRDLERLLSGLRPHALPDGADGHRTR</sequence>
<organism evidence="6 7">
    <name type="scientific">Cryptosporangium minutisporangium</name>
    <dbReference type="NCBI Taxonomy" id="113569"/>
    <lineage>
        <taxon>Bacteria</taxon>
        <taxon>Bacillati</taxon>
        <taxon>Actinomycetota</taxon>
        <taxon>Actinomycetes</taxon>
        <taxon>Cryptosporangiales</taxon>
        <taxon>Cryptosporangiaceae</taxon>
        <taxon>Cryptosporangium</taxon>
    </lineage>
</organism>
<dbReference type="InterPro" id="IPR001647">
    <property type="entry name" value="HTH_TetR"/>
</dbReference>
<evidence type="ECO:0000256" key="4">
    <source>
        <dbReference type="PROSITE-ProRule" id="PRU00335"/>
    </source>
</evidence>
<feature type="domain" description="HTH tetR-type" evidence="5">
    <location>
        <begin position="10"/>
        <end position="70"/>
    </location>
</feature>
<protein>
    <submittedName>
        <fullName evidence="6">TetR/AcrR family transcriptional regulator</fullName>
    </submittedName>
</protein>
<comment type="caution">
    <text evidence="6">The sequence shown here is derived from an EMBL/GenBank/DDBJ whole genome shotgun (WGS) entry which is preliminary data.</text>
</comment>
<proteinExistence type="predicted"/>
<evidence type="ECO:0000256" key="2">
    <source>
        <dbReference type="ARBA" id="ARBA00023125"/>
    </source>
</evidence>
<dbReference type="InterPro" id="IPR050109">
    <property type="entry name" value="HTH-type_TetR-like_transc_reg"/>
</dbReference>
<evidence type="ECO:0000313" key="7">
    <source>
        <dbReference type="Proteomes" id="UP001501676"/>
    </source>
</evidence>
<evidence type="ECO:0000259" key="5">
    <source>
        <dbReference type="PROSITE" id="PS50977"/>
    </source>
</evidence>
<reference evidence="7" key="1">
    <citation type="journal article" date="2019" name="Int. J. Syst. Evol. Microbiol.">
        <title>The Global Catalogue of Microorganisms (GCM) 10K type strain sequencing project: providing services to taxonomists for standard genome sequencing and annotation.</title>
        <authorList>
            <consortium name="The Broad Institute Genomics Platform"/>
            <consortium name="The Broad Institute Genome Sequencing Center for Infectious Disease"/>
            <person name="Wu L."/>
            <person name="Ma J."/>
        </authorList>
    </citation>
    <scope>NUCLEOTIDE SEQUENCE [LARGE SCALE GENOMIC DNA]</scope>
    <source>
        <strain evidence="7">JCM 9458</strain>
    </source>
</reference>
<dbReference type="InterPro" id="IPR049484">
    <property type="entry name" value="Rv0078-like_C"/>
</dbReference>
<dbReference type="Proteomes" id="UP001501676">
    <property type="component" value="Unassembled WGS sequence"/>
</dbReference>
<name>A0ABP6SSD4_9ACTN</name>
<accession>A0ABP6SSD4</accession>
<dbReference type="PROSITE" id="PS50977">
    <property type="entry name" value="HTH_TETR_2"/>
    <property type="match status" value="1"/>
</dbReference>
<keyword evidence="1" id="KW-0805">Transcription regulation</keyword>